<keyword evidence="3 6" id="KW-1133">Transmembrane helix</keyword>
<feature type="transmembrane region" description="Helical" evidence="6">
    <location>
        <begin position="3056"/>
        <end position="3077"/>
    </location>
</feature>
<reference evidence="8 9" key="1">
    <citation type="journal article" date="2022" name="bioRxiv">
        <title>Genomics of Preaxostyla Flagellates Illuminates Evolutionary Transitions and the Path Towards Mitochondrial Loss.</title>
        <authorList>
            <person name="Novak L.V.F."/>
            <person name="Treitli S.C."/>
            <person name="Pyrih J."/>
            <person name="Halakuc P."/>
            <person name="Pipaliya S.V."/>
            <person name="Vacek V."/>
            <person name="Brzon O."/>
            <person name="Soukal P."/>
            <person name="Eme L."/>
            <person name="Dacks J.B."/>
            <person name="Karnkowska A."/>
            <person name="Elias M."/>
            <person name="Hampl V."/>
        </authorList>
    </citation>
    <scope>NUCLEOTIDE SEQUENCE [LARGE SCALE GENOMIC DNA]</scope>
    <source>
        <strain evidence="8">NAU3</strain>
        <tissue evidence="8">Gut</tissue>
    </source>
</reference>
<dbReference type="InterPro" id="IPR015925">
    <property type="entry name" value="Ryanodine_IP3_receptor"/>
</dbReference>
<protein>
    <submittedName>
        <fullName evidence="8">Inositol 1,4,5-trisphosphate receptor itr-1</fullName>
    </submittedName>
</protein>
<keyword evidence="2 6" id="KW-0812">Transmembrane</keyword>
<evidence type="ECO:0000256" key="4">
    <source>
        <dbReference type="ARBA" id="ARBA00023136"/>
    </source>
</evidence>
<feature type="region of interest" description="Disordered" evidence="5">
    <location>
        <begin position="2953"/>
        <end position="2973"/>
    </location>
</feature>
<evidence type="ECO:0000256" key="5">
    <source>
        <dbReference type="SAM" id="MobiDB-lite"/>
    </source>
</evidence>
<gene>
    <name evidence="8" type="ORF">BLNAU_448</name>
</gene>
<dbReference type="PANTHER" id="PTHR13715">
    <property type="entry name" value="RYANODINE RECEPTOR AND IP3 RECEPTOR"/>
    <property type="match status" value="1"/>
</dbReference>
<evidence type="ECO:0000256" key="3">
    <source>
        <dbReference type="ARBA" id="ARBA00022989"/>
    </source>
</evidence>
<evidence type="ECO:0000313" key="9">
    <source>
        <dbReference type="Proteomes" id="UP001281761"/>
    </source>
</evidence>
<feature type="transmembrane region" description="Helical" evidence="6">
    <location>
        <begin position="3207"/>
        <end position="3229"/>
    </location>
</feature>
<evidence type="ECO:0000256" key="1">
    <source>
        <dbReference type="ARBA" id="ARBA00004141"/>
    </source>
</evidence>
<feature type="compositionally biased region" description="Basic and acidic residues" evidence="5">
    <location>
        <begin position="3091"/>
        <end position="3108"/>
    </location>
</feature>
<feature type="region of interest" description="Disordered" evidence="5">
    <location>
        <begin position="3088"/>
        <end position="3117"/>
    </location>
</feature>
<feature type="transmembrane region" description="Helical" evidence="6">
    <location>
        <begin position="3158"/>
        <end position="3187"/>
    </location>
</feature>
<sequence length="3566" mass="406629">MPRTISHRSVILLTTSVDNSPVHGFLNSTQGEVLLVRMDDVLLRTFPSGRKYNYWIIELVSVSQEKKVIPDSTKFVSSLLIYTAKFHSFSLSTNLPKVFYNQPFYLRSFVSNLYLSSKPMIHDEYTGEDLPFLSHFRGDDSRQFEWEFRLPQQSLQRSFNIQDPVYSDDDVILYHPQSGFTLNFGSFETQSNSMDISRTLPSSIGSHSRCYVALPPKPWKVLIAPFSDDSGTTSLSLIQSSRFIVDRSVIGLKNCQSGGVTNDIIQNHILPLTNGPTDDHHVSVPMIGFMLGSTQPPQKTDDILQTTDLSWKEAFKSGRIEDFFEIELWTPEMLGRRFHQDSHQSKLSSQTGGDQDFLPRTPIIHNGDYIRLKHILSKQYLSCTEVNLHNKQVCEAVRQGRQQHLNLTDVVKVPNMIWSFSSPYLHLSLATGILDSLDSALSQDDVGYLNTASTFFNTLFTIHLPPPSTTSATILSSSLFSLVHIATQATVCVCDIDTTFCFVESFPRDSVDSHVEMFTGFDMTQFNEDGDLQPVLFSVIRNDNQPLPTKPQASLFVMNDPKQNPLALNINPGDLCLSNPKYAYSWSNVTQVKSSTFFSSKAVPEFFVSLFYESCLSVQSLIRMSMTDPSTLFQTEEFMNIFTSLSALLSFISPEQIIHRYTNSEQHGSSITRTGLQLDPSDKAYLLKLCKAYAVPPLDDQNTLPVQSFSYLPTLAIRAGGFDISNPSQLPSIGIIQSILLSQNILDHIDTCSKLVSVPPGDPDARDPTFPYRYLILILIFRLLTRITIGCPESSQTVLFRLDELWDIVEEMEKKKKKEKEIIPLPSLTSFALNMAISVVASCHPSLRGLIPARLLQKWLTNADRCMKLLIDKELSKTAVERPSEEDRELSLKWVTLLVSFCSFHHIILPVHAESQNKSDRENLISLVVPTSFIYFDQMHLLTTYIPLVKTNDTYNTVDPFVQYQFLYSVLPYEMQQSLLDTEFSSPHTYFNSHARKKEDTKAVDNTKARYHPLDVFARILFSQPYLQQYYTKSDQNSELGILRTNIDILNHRAQHSNQQQLVSSTDAKPFDFLGPPSLMKLHHSFLALYVTLAASQRPRILRSLRQLFPLKYLTEMVRTPLDGRDALLEAKPYLVHLTKLLFFSSGTLFYTTQPTPTQTTQTSSKSTGNRNIEPRIYQELAERSSRRSNAPYQPLYLFDAKIPETGSTGIHRQTITTYWKFDIDESHTLKQLLFLPVDAVPAPITENIIPFVSALIDEISTITETPLEHLTIAKFLYLNSCLSALSYALDNGKLDPSQIKSERTRIALTNLRDTCFAKIRRTSKPEGLINPEMAVSVQLFFAFSHPPLQLQDDQLIMAHYFSLCTLHVCESIQFLFDTLENSLLIHRTKTFFKRFTNRYHENKADQFLQADSDPPVKNTEIEKIQVEDRENFKTNWTDILKSMDEENHHLLQTALLLVGREHAFVFRALFALKHAHFVTLVDDEELTTAIQPQPSTGIQLAKPKIEGKSIRKPSIQQRAEALGLLLRWIEHSIIYAEELWNAHILSKLTENHRRDADTKLYQAGTIMKSTIEQSLYDVYVLLMLLLNILHNTSPDKSVNIKTASRILLRLNPIQLVQYDNKALFDQVTPSANQHYTAIEQDPELLELFPVHIPNKEPLKQLRSLFFQFDGVYILLRVISFCLPAELQPLFDLYSHLLASQTESGRSNQESITAVMKTARYHMKLAYDAKNNTEPSPSETKGKPKSLTNPVVAVLNLAVSILHSAAGKSEANPELVRLLPHLLILCFADGSPAQLHELILSTATHISSSKDVRTEEIAATIDFGTKLLDIVFTLEMSQKFNTTKRSTITKDFSNPISIICQVIIILCTLNGAPFDKGQTILFNFLRSMTGSQFVEKAMKSGTNYFSRNQSAPQDESGGNYLHSITFHSTVVHLISACCAGGVNIRGQQLCRNFVPLTNIFERIDKEITVSTQISSDNEQRIDRDTRRAEALMNIQAYLHVLRSAYLTPAQPLTERVFSSDDNPPPKTFMLKTKLNLILDELMQLSDLPRLMVRLIQLVQALVDEPDFCRDKVIELFLKMMSYATFSTINMLLDTILSDDLKAVVTNKEYEKRHDHTIACFNITRPLLNLLYLIYHEKSADIIRLKSEIMSFYVRCHSPEPLPKEPTLLQIKSLELKTQILPAVTNSCKRTSPEEDFALYSSKELDKDQTQLYWDAFCERLEEESIGLKKKRAIHFFNTISGIIIQKGNATLFTHLIRSPQTSLISEYATQYPIPLIFSNHSAIAKSKISFLNSLLLNSFMYYLQTDQSKGTNDIYPAPINIIIERQEILFKSDIIDPIITILSAVSSITTEDHSSLVNSLALRAIRLLIFIIAGGNDEVRKDLIPVLQNVESSISQKSEAIVAYPSTSTKNQGSIMNEFARILQMAADASRASPWWKDHQINSGRDRGYSLPLVNSVFALINQLCLDKNVAAQDLLRASGESDNEEGKIQNVVLSMINYLLSIIPSTDELRMSEDIIKSKNTHKAHKEEEEKSSIMLFDFSRIIPTNPAEVCDLNYSYELNKGLPLSFLTFPSTKPSKIDMFDHLTTTLISFTSTIRGPNRHNQNLCVYNILGRTLLNSLFSLELDMEKGINEKLFIEKCTRLQTLDDRSYNPIVSFKSFVSRKHHNMNPFDGKQSAYRDSASYMFYNHFFVTPPSPWERDFWAASVSLLRAIVEGPFGVKRARSLLQSTQIRSYLERRLCAMAIFIRSDGLALFADENEAESFWKQCLHCYIAYHELIDRDPEVSEQINEIILTHGGRTGCGLPDANELDAQIEGPLYPCVFEPLFSPHITSVEIIRENRLQKFYFPIPEQSKALVRKDKDLVNNSLDHQNLQEKLTQFQLECNPLYDVASNRQSFRSMFLSRPHRSIVKRAIDKVFPPKEPEFDVVDLQNSKIQKEMSSLTAPTVKERNELARKARKETKHQDHLENPTTAQTIPEELDTDMRELIVPHINTDHVSRARVKIFKDVVNFFLYCFSRTFTRYLFELSFFIFTLIINIVLLISVSSFPNSTLPKSLALPCGIGCIISSSLIALSRIISDISQAARKGVTRMQDEKKSEARIERREREGRRRRKGASDYPVNELQQGIVHEHTETGMERPTIRGYAKSFCVNVLLNKQLWVSFIMIFASFLGFLVHEGFFIILLFDILTKVDAMSVVLNSITKQLSRILLTGLLLIVMVYYFSIIGYMMFADSFVMDRDDPFGERICSTIYECLVTLIATLPTGGKWMEKRFLFWRYDGDLFKAHYHLFEMLYQFLFYMICLVILLAIISGFIVDTFKDLSDEDEKKKRAKEERCFACGLSSTPFAAKGIPFSVHRNGDHNAWRYFALFVHLFDTVYGKKETMNKNIKKAYKKQVKEAKMETKAARIRIEQKVTLKADLENDKRLAAKTTAMIKAESKEIMRKREEHRLKERLSTIGGDEIWLLYRFITNDTSFFPVGRAIVLEGEGNLPIESVSDLEEENTPNGMEREDEKTEPENENEFEIDLALADYEEKAIYHQLRKETVLLRQQIDHTKRITALSRADSDFG</sequence>
<accession>A0ABQ9YL99</accession>
<comment type="subcellular location">
    <subcellularLocation>
        <location evidence="1">Membrane</location>
        <topology evidence="1">Multi-pass membrane protein</topology>
    </subcellularLocation>
</comment>
<evidence type="ECO:0000259" key="7">
    <source>
        <dbReference type="Pfam" id="PF00520"/>
    </source>
</evidence>
<dbReference type="Proteomes" id="UP001281761">
    <property type="component" value="Unassembled WGS sequence"/>
</dbReference>
<organism evidence="8 9">
    <name type="scientific">Blattamonas nauphoetae</name>
    <dbReference type="NCBI Taxonomy" id="2049346"/>
    <lineage>
        <taxon>Eukaryota</taxon>
        <taxon>Metamonada</taxon>
        <taxon>Preaxostyla</taxon>
        <taxon>Oxymonadida</taxon>
        <taxon>Blattamonas</taxon>
    </lineage>
</organism>
<evidence type="ECO:0000256" key="6">
    <source>
        <dbReference type="SAM" id="Phobius"/>
    </source>
</evidence>
<feature type="transmembrane region" description="Helical" evidence="6">
    <location>
        <begin position="3294"/>
        <end position="3316"/>
    </location>
</feature>
<feature type="region of interest" description="Disordered" evidence="5">
    <location>
        <begin position="3491"/>
        <end position="3517"/>
    </location>
</feature>
<keyword evidence="8" id="KW-0675">Receptor</keyword>
<feature type="transmembrane region" description="Helical" evidence="6">
    <location>
        <begin position="3023"/>
        <end position="3044"/>
    </location>
</feature>
<dbReference type="InterPro" id="IPR005821">
    <property type="entry name" value="Ion_trans_dom"/>
</dbReference>
<proteinExistence type="predicted"/>
<name>A0ABQ9YL99_9EUKA</name>
<comment type="caution">
    <text evidence="8">The sequence shown here is derived from an EMBL/GenBank/DDBJ whole genome shotgun (WGS) entry which is preliminary data.</text>
</comment>
<feature type="compositionally biased region" description="Basic and acidic residues" evidence="5">
    <location>
        <begin position="3505"/>
        <end position="3514"/>
    </location>
</feature>
<dbReference type="Pfam" id="PF00520">
    <property type="entry name" value="Ion_trans"/>
    <property type="match status" value="1"/>
</dbReference>
<feature type="compositionally biased region" description="Low complexity" evidence="5">
    <location>
        <begin position="1155"/>
        <end position="1168"/>
    </location>
</feature>
<keyword evidence="9" id="KW-1185">Reference proteome</keyword>
<dbReference type="Gene3D" id="1.10.287.70">
    <property type="match status" value="1"/>
</dbReference>
<dbReference type="PANTHER" id="PTHR13715:SF99">
    <property type="entry name" value="INOSITOL 1,4,5-TRISPHOSPHATE RECEPTOR-LIKE PROTEIN A"/>
    <property type="match status" value="1"/>
</dbReference>
<feature type="domain" description="Ion transport" evidence="7">
    <location>
        <begin position="3158"/>
        <end position="3322"/>
    </location>
</feature>
<dbReference type="EMBL" id="JARBJD010000002">
    <property type="protein sequence ID" value="KAK2964532.1"/>
    <property type="molecule type" value="Genomic_DNA"/>
</dbReference>
<evidence type="ECO:0000313" key="8">
    <source>
        <dbReference type="EMBL" id="KAK2964532.1"/>
    </source>
</evidence>
<evidence type="ECO:0000256" key="2">
    <source>
        <dbReference type="ARBA" id="ARBA00022692"/>
    </source>
</evidence>
<feature type="region of interest" description="Disordered" evidence="5">
    <location>
        <begin position="1155"/>
        <end position="1174"/>
    </location>
</feature>
<keyword evidence="4 6" id="KW-0472">Membrane</keyword>